<keyword evidence="7" id="KW-1185">Reference proteome</keyword>
<evidence type="ECO:0000259" key="5">
    <source>
        <dbReference type="PROSITE" id="PS01124"/>
    </source>
</evidence>
<sequence length="362" mass="40104">MRHDRWPMPKITSIPRTPAAFVRAIVSVYERRSMDPGPALRQAGIPPEVLAAPDGRVAIEPFEALSSHAMRELDDEALGWFSRRLPWGSYGMLLRASLPSPGLDVAIRRWCRHHGLLTEDVALELRVEGAEAVVRAHEAVDLGALREFCLAGLLRNLHGVACWLADSRIALNAARFPCPRPAHAEAYDLMFGGEIAFDAPAAELRFDAAYLELPVVRDDAVLRRLLHKPIFLMARQYRRDRLLSQRISSVIAASGAVSPSAEAIAGQLALSPRSLQRHLQEEGTSLLDLKAKARRLRAEELLRRGDIPLKRVARLAGYGDESSFGRAFRRWTGQSPGEFRRRAVPADVPPPARGRDPGKSGR</sequence>
<evidence type="ECO:0000313" key="6">
    <source>
        <dbReference type="EMBL" id="PWR21565.1"/>
    </source>
</evidence>
<dbReference type="AlphaFoldDB" id="A0A317E8W5"/>
<dbReference type="InterPro" id="IPR032687">
    <property type="entry name" value="AraC-type_N"/>
</dbReference>
<dbReference type="SMART" id="SM00342">
    <property type="entry name" value="HTH_ARAC"/>
    <property type="match status" value="1"/>
</dbReference>
<reference evidence="7" key="1">
    <citation type="submission" date="2018-05" db="EMBL/GenBank/DDBJ databases">
        <title>Zavarzinia sp. HR-AS.</title>
        <authorList>
            <person name="Lee Y."/>
            <person name="Jeon C.O."/>
        </authorList>
    </citation>
    <scope>NUCLEOTIDE SEQUENCE [LARGE SCALE GENOMIC DNA]</scope>
    <source>
        <strain evidence="7">DSM 1231</strain>
    </source>
</reference>
<proteinExistence type="predicted"/>
<evidence type="ECO:0000313" key="7">
    <source>
        <dbReference type="Proteomes" id="UP000246077"/>
    </source>
</evidence>
<dbReference type="Pfam" id="PF12833">
    <property type="entry name" value="HTH_18"/>
    <property type="match status" value="1"/>
</dbReference>
<dbReference type="InterPro" id="IPR018060">
    <property type="entry name" value="HTH_AraC"/>
</dbReference>
<keyword evidence="2" id="KW-0238">DNA-binding</keyword>
<dbReference type="InterPro" id="IPR009057">
    <property type="entry name" value="Homeodomain-like_sf"/>
</dbReference>
<feature type="region of interest" description="Disordered" evidence="4">
    <location>
        <begin position="335"/>
        <end position="362"/>
    </location>
</feature>
<dbReference type="Gene3D" id="1.10.10.60">
    <property type="entry name" value="Homeodomain-like"/>
    <property type="match status" value="1"/>
</dbReference>
<dbReference type="PROSITE" id="PS01124">
    <property type="entry name" value="HTH_ARAC_FAMILY_2"/>
    <property type="match status" value="1"/>
</dbReference>
<keyword evidence="1" id="KW-0805">Transcription regulation</keyword>
<dbReference type="EMBL" id="QGLF01000002">
    <property type="protein sequence ID" value="PWR21565.1"/>
    <property type="molecule type" value="Genomic_DNA"/>
</dbReference>
<gene>
    <name evidence="6" type="ORF">DKG75_06070</name>
</gene>
<dbReference type="GO" id="GO:0005829">
    <property type="term" value="C:cytosol"/>
    <property type="evidence" value="ECO:0007669"/>
    <property type="project" value="TreeGrafter"/>
</dbReference>
<keyword evidence="3" id="KW-0804">Transcription</keyword>
<dbReference type="PANTHER" id="PTHR47894:SF1">
    <property type="entry name" value="HTH-TYPE TRANSCRIPTIONAL REGULATOR VQSM"/>
    <property type="match status" value="1"/>
</dbReference>
<organism evidence="6 7">
    <name type="scientific">Zavarzinia compransoris</name>
    <dbReference type="NCBI Taxonomy" id="1264899"/>
    <lineage>
        <taxon>Bacteria</taxon>
        <taxon>Pseudomonadati</taxon>
        <taxon>Pseudomonadota</taxon>
        <taxon>Alphaproteobacteria</taxon>
        <taxon>Rhodospirillales</taxon>
        <taxon>Zavarziniaceae</taxon>
        <taxon>Zavarzinia</taxon>
    </lineage>
</organism>
<dbReference type="OrthoDB" id="9805730at2"/>
<dbReference type="Proteomes" id="UP000246077">
    <property type="component" value="Unassembled WGS sequence"/>
</dbReference>
<dbReference type="GO" id="GO:0003700">
    <property type="term" value="F:DNA-binding transcription factor activity"/>
    <property type="evidence" value="ECO:0007669"/>
    <property type="project" value="InterPro"/>
</dbReference>
<dbReference type="PANTHER" id="PTHR47894">
    <property type="entry name" value="HTH-TYPE TRANSCRIPTIONAL REGULATOR GADX"/>
    <property type="match status" value="1"/>
</dbReference>
<evidence type="ECO:0000256" key="3">
    <source>
        <dbReference type="ARBA" id="ARBA00023163"/>
    </source>
</evidence>
<evidence type="ECO:0000256" key="2">
    <source>
        <dbReference type="ARBA" id="ARBA00023125"/>
    </source>
</evidence>
<name>A0A317E8W5_9PROT</name>
<evidence type="ECO:0000256" key="1">
    <source>
        <dbReference type="ARBA" id="ARBA00023015"/>
    </source>
</evidence>
<accession>A0A317E8W5</accession>
<dbReference type="GO" id="GO:0000976">
    <property type="term" value="F:transcription cis-regulatory region binding"/>
    <property type="evidence" value="ECO:0007669"/>
    <property type="project" value="TreeGrafter"/>
</dbReference>
<dbReference type="SUPFAM" id="SSF46689">
    <property type="entry name" value="Homeodomain-like"/>
    <property type="match status" value="1"/>
</dbReference>
<evidence type="ECO:0000256" key="4">
    <source>
        <dbReference type="SAM" id="MobiDB-lite"/>
    </source>
</evidence>
<protein>
    <submittedName>
        <fullName evidence="6">AraC family transcriptional regulator</fullName>
    </submittedName>
</protein>
<comment type="caution">
    <text evidence="6">The sequence shown here is derived from an EMBL/GenBank/DDBJ whole genome shotgun (WGS) entry which is preliminary data.</text>
</comment>
<dbReference type="Pfam" id="PF12625">
    <property type="entry name" value="Arabinose_bd"/>
    <property type="match status" value="1"/>
</dbReference>
<feature type="compositionally biased region" description="Basic and acidic residues" evidence="4">
    <location>
        <begin position="353"/>
        <end position="362"/>
    </location>
</feature>
<feature type="domain" description="HTH araC/xylS-type" evidence="5">
    <location>
        <begin position="245"/>
        <end position="342"/>
    </location>
</feature>